<accession>A0A918TMB1</accession>
<evidence type="ECO:0000256" key="3">
    <source>
        <dbReference type="ARBA" id="ARBA00022806"/>
    </source>
</evidence>
<dbReference type="Pfam" id="PF00271">
    <property type="entry name" value="Helicase_C"/>
    <property type="match status" value="1"/>
</dbReference>
<evidence type="ECO:0000313" key="7">
    <source>
        <dbReference type="EMBL" id="GHC54131.1"/>
    </source>
</evidence>
<dbReference type="InterPro" id="IPR049730">
    <property type="entry name" value="SNF2/RAD54-like_C"/>
</dbReference>
<dbReference type="GO" id="GO:0005524">
    <property type="term" value="F:ATP binding"/>
    <property type="evidence" value="ECO:0007669"/>
    <property type="project" value="UniProtKB-KW"/>
</dbReference>
<reference evidence="7" key="1">
    <citation type="journal article" date="2014" name="Int. J. Syst. Evol. Microbiol.">
        <title>Complete genome sequence of Corynebacterium casei LMG S-19264T (=DSM 44701T), isolated from a smear-ripened cheese.</title>
        <authorList>
            <consortium name="US DOE Joint Genome Institute (JGI-PGF)"/>
            <person name="Walter F."/>
            <person name="Albersmeier A."/>
            <person name="Kalinowski J."/>
            <person name="Ruckert C."/>
        </authorList>
    </citation>
    <scope>NUCLEOTIDE SEQUENCE</scope>
    <source>
        <strain evidence="7">KCTC 23310</strain>
    </source>
</reference>
<keyword evidence="2" id="KW-0378">Hydrolase</keyword>
<evidence type="ECO:0000259" key="6">
    <source>
        <dbReference type="PROSITE" id="PS51194"/>
    </source>
</evidence>
<proteinExistence type="predicted"/>
<keyword evidence="1" id="KW-0547">Nucleotide-binding</keyword>
<dbReference type="InterPro" id="IPR014001">
    <property type="entry name" value="Helicase_ATP-bd"/>
</dbReference>
<dbReference type="RefSeq" id="WP_189411126.1">
    <property type="nucleotide sequence ID" value="NZ_BMYJ01000004.1"/>
</dbReference>
<evidence type="ECO:0000259" key="5">
    <source>
        <dbReference type="PROSITE" id="PS51192"/>
    </source>
</evidence>
<gene>
    <name evidence="7" type="ORF">GCM10007315_16180</name>
</gene>
<keyword evidence="8" id="KW-1185">Reference proteome</keyword>
<dbReference type="CDD" id="cd18011">
    <property type="entry name" value="DEXDc_RapA"/>
    <property type="match status" value="1"/>
</dbReference>
<dbReference type="AlphaFoldDB" id="A0A918TMB1"/>
<dbReference type="PROSITE" id="PS51192">
    <property type="entry name" value="HELICASE_ATP_BIND_1"/>
    <property type="match status" value="1"/>
</dbReference>
<dbReference type="InterPro" id="IPR001650">
    <property type="entry name" value="Helicase_C-like"/>
</dbReference>
<dbReference type="InterPro" id="IPR038718">
    <property type="entry name" value="SNF2-like_sf"/>
</dbReference>
<dbReference type="SMART" id="SM00487">
    <property type="entry name" value="DEXDc"/>
    <property type="match status" value="1"/>
</dbReference>
<comment type="caution">
    <text evidence="7">The sequence shown here is derived from an EMBL/GenBank/DDBJ whole genome shotgun (WGS) entry which is preliminary data.</text>
</comment>
<organism evidence="7 8">
    <name type="scientific">Neogemmobacter tilapiae</name>
    <dbReference type="NCBI Taxonomy" id="875041"/>
    <lineage>
        <taxon>Bacteria</taxon>
        <taxon>Pseudomonadati</taxon>
        <taxon>Pseudomonadota</taxon>
        <taxon>Alphaproteobacteria</taxon>
        <taxon>Rhodobacterales</taxon>
        <taxon>Paracoccaceae</taxon>
        <taxon>Neogemmobacter</taxon>
    </lineage>
</organism>
<dbReference type="InterPro" id="IPR057342">
    <property type="entry name" value="DEXDc_RapA"/>
</dbReference>
<protein>
    <submittedName>
        <fullName evidence="7">Helicase</fullName>
    </submittedName>
</protein>
<evidence type="ECO:0000313" key="8">
    <source>
        <dbReference type="Proteomes" id="UP000638981"/>
    </source>
</evidence>
<evidence type="ECO:0000256" key="1">
    <source>
        <dbReference type="ARBA" id="ARBA00022741"/>
    </source>
</evidence>
<dbReference type="PROSITE" id="PS51194">
    <property type="entry name" value="HELICASE_CTER"/>
    <property type="match status" value="1"/>
</dbReference>
<evidence type="ECO:0000256" key="2">
    <source>
        <dbReference type="ARBA" id="ARBA00022801"/>
    </source>
</evidence>
<dbReference type="EMBL" id="BMYJ01000004">
    <property type="protein sequence ID" value="GHC54131.1"/>
    <property type="molecule type" value="Genomic_DNA"/>
</dbReference>
<dbReference type="InterPro" id="IPR000330">
    <property type="entry name" value="SNF2_N"/>
</dbReference>
<dbReference type="Pfam" id="PF00176">
    <property type="entry name" value="SNF2-rel_dom"/>
    <property type="match status" value="1"/>
</dbReference>
<sequence>MGTSSYSVYQSKYFAHFLTREGIGEDEALTQSLSSARVDLNPHQVDAAMFALRSPLSKGVLLADEVGLGKTIEAALVLSQRWWEQRRNLLLIVPASLRKQWATELREKFSLPSTILDAKTLKDLVAAGQPSPIGRREGIVILSYEYAARIADTLRTVPWDLVVFDEAHKLRNVYKATESQRSAVLRRALADRQKLLLTATPLQNNLMELYGLVTIIDETYFGSEQAFKAEFGGREEAASRLLLARRLEPICKRTLRRQVQKAGLINYTNRLPKTFDFTPHRLEVDLYDSVSTYLQNPDTIALGQNGRHLVTLMLRKILGSSSFAIAQTLDKMLHRLEAKRIVDDATLDDIDGFAEEAEEWREAGSAAEADAVEDHSDDAIDKIDPKKLKAEIKELTHFRDLARSITANAKGKALLDCLPGVMAEIASKGGQRKAVIFTESVRTQAYLRDLLESNGFAGQTVILNGANSDKDSAALYKAWVAKHRGTEAVSGSKTADMKAAIVDAFRHDRSILIATESGAEGINLQFCSLLINYDLPWNPQRVEQRIGRCHRYGQKIDVTVINFLNRKNQAEERIHQLLEQKFKLFEGVFGSSDEVLGAIESGVDIERRILEIVQSSRSDTEINAAFDQLQQEFSVEIDEAKKDARNKLLAQMDDKVIERLLDRKETVNAALGEFKRALLGLARAELPEARFHPDHAQRFDHQGVTWSTEWPEADARGWNFFRLADGGLADQLVTRAKGRRLPPAALTFDYDAYDGNLGDVAPLRGRAGWMRVARLTLATPARTWDEMICAALTDDGLPLDASTAARMLQVPARAAGAVGAALPEADLAAIVADRQGALVGQAQARLGEFLNAEDERLDAWRNDARVAYDQQIKALTKEANDRNKLARATANLQAKVELQREGKALKRQVDDLQHQLYTRLREIDAEREAMLDAVAEQLNLTPQVEDLFTIRWMLT</sequence>
<dbReference type="Gene3D" id="3.40.50.300">
    <property type="entry name" value="P-loop containing nucleotide triphosphate hydrolases"/>
    <property type="match status" value="1"/>
</dbReference>
<feature type="domain" description="Helicase C-terminal" evidence="6">
    <location>
        <begin position="413"/>
        <end position="596"/>
    </location>
</feature>
<reference evidence="7" key="2">
    <citation type="submission" date="2020-09" db="EMBL/GenBank/DDBJ databases">
        <authorList>
            <person name="Sun Q."/>
            <person name="Kim S."/>
        </authorList>
    </citation>
    <scope>NUCLEOTIDE SEQUENCE</scope>
    <source>
        <strain evidence="7">KCTC 23310</strain>
    </source>
</reference>
<keyword evidence="3 7" id="KW-0347">Helicase</keyword>
<name>A0A918TMB1_9RHOB</name>
<feature type="domain" description="Helicase ATP-binding" evidence="5">
    <location>
        <begin position="51"/>
        <end position="219"/>
    </location>
</feature>
<dbReference type="PANTHER" id="PTHR10799">
    <property type="entry name" value="SNF2/RAD54 HELICASE FAMILY"/>
    <property type="match status" value="1"/>
</dbReference>
<evidence type="ECO:0000256" key="4">
    <source>
        <dbReference type="ARBA" id="ARBA00022840"/>
    </source>
</evidence>
<keyword evidence="4" id="KW-0067">ATP-binding</keyword>
<dbReference type="Proteomes" id="UP000638981">
    <property type="component" value="Unassembled WGS sequence"/>
</dbReference>
<dbReference type="SUPFAM" id="SSF52540">
    <property type="entry name" value="P-loop containing nucleoside triphosphate hydrolases"/>
    <property type="match status" value="2"/>
</dbReference>
<dbReference type="Gene3D" id="3.40.50.10810">
    <property type="entry name" value="Tandem AAA-ATPase domain"/>
    <property type="match status" value="1"/>
</dbReference>
<dbReference type="SMART" id="SM00490">
    <property type="entry name" value="HELICc"/>
    <property type="match status" value="1"/>
</dbReference>
<dbReference type="CDD" id="cd18793">
    <property type="entry name" value="SF2_C_SNF"/>
    <property type="match status" value="1"/>
</dbReference>
<dbReference type="GO" id="GO:0004386">
    <property type="term" value="F:helicase activity"/>
    <property type="evidence" value="ECO:0007669"/>
    <property type="project" value="UniProtKB-KW"/>
</dbReference>
<dbReference type="GO" id="GO:0016787">
    <property type="term" value="F:hydrolase activity"/>
    <property type="evidence" value="ECO:0007669"/>
    <property type="project" value="UniProtKB-KW"/>
</dbReference>
<dbReference type="InterPro" id="IPR027417">
    <property type="entry name" value="P-loop_NTPase"/>
</dbReference>